<gene>
    <name evidence="1" type="ORF">COD09_26830</name>
</gene>
<accession>A0A2C1CWP6</accession>
<dbReference type="PROSITE" id="PS51257">
    <property type="entry name" value="PROKAR_LIPOPROTEIN"/>
    <property type="match status" value="1"/>
</dbReference>
<dbReference type="RefSeq" id="WP_098786634.1">
    <property type="nucleotide sequence ID" value="NZ_NULO01000137.1"/>
</dbReference>
<dbReference type="Proteomes" id="UP000225872">
    <property type="component" value="Unassembled WGS sequence"/>
</dbReference>
<protein>
    <recommendedName>
        <fullName evidence="3">Lipoprotein</fullName>
    </recommendedName>
</protein>
<dbReference type="AlphaFoldDB" id="A0A2C1CWP6"/>
<evidence type="ECO:0008006" key="3">
    <source>
        <dbReference type="Google" id="ProtNLM"/>
    </source>
</evidence>
<name>A0A2C1CWP6_BACCE</name>
<proteinExistence type="predicted"/>
<organism evidence="1 2">
    <name type="scientific">Bacillus cereus</name>
    <dbReference type="NCBI Taxonomy" id="1396"/>
    <lineage>
        <taxon>Bacteria</taxon>
        <taxon>Bacillati</taxon>
        <taxon>Bacillota</taxon>
        <taxon>Bacilli</taxon>
        <taxon>Bacillales</taxon>
        <taxon>Bacillaceae</taxon>
        <taxon>Bacillus</taxon>
        <taxon>Bacillus cereus group</taxon>
    </lineage>
</organism>
<evidence type="ECO:0000313" key="2">
    <source>
        <dbReference type="Proteomes" id="UP000225872"/>
    </source>
</evidence>
<comment type="caution">
    <text evidence="1">The sequence shown here is derived from an EMBL/GenBank/DDBJ whole genome shotgun (WGS) entry which is preliminary data.</text>
</comment>
<reference evidence="1 2" key="1">
    <citation type="submission" date="2017-09" db="EMBL/GenBank/DDBJ databases">
        <title>Large-scale bioinformatics analysis of Bacillus genomes uncovers conserved roles of natural products in bacterial physiology.</title>
        <authorList>
            <consortium name="Agbiome Team Llc"/>
            <person name="Bleich R.M."/>
            <person name="Grubbs K.J."/>
            <person name="Santa Maria K.C."/>
            <person name="Allen S.E."/>
            <person name="Farag S."/>
            <person name="Shank E.A."/>
            <person name="Bowers A."/>
        </authorList>
    </citation>
    <scope>NUCLEOTIDE SEQUENCE [LARGE SCALE GENOMIC DNA]</scope>
    <source>
        <strain evidence="1 2">AFS041432</strain>
    </source>
</reference>
<dbReference type="EMBL" id="NULO01000137">
    <property type="protein sequence ID" value="PGS92073.1"/>
    <property type="molecule type" value="Genomic_DNA"/>
</dbReference>
<evidence type="ECO:0000313" key="1">
    <source>
        <dbReference type="EMBL" id="PGS92073.1"/>
    </source>
</evidence>
<sequence>MKSKKLIGVTVPLLLLFGGCSPDKVNIKTESKPLQESKVDKVKPVDVGNYSIEEYINSLSDIALEMEDKVTEMDNLLVGEDLPLHSKYKYIKLAEESIDLSVQARELKIPKEFEEVHKDVDKAMQMYSTGFQYQIDYVKKPDPKNSNKAIDVITEAGNLWVETSERIGKEYSKALLQ</sequence>